<dbReference type="OrthoDB" id="626010at2"/>
<dbReference type="InterPro" id="IPR022223">
    <property type="entry name" value="DUF3748"/>
</dbReference>
<sequence>MGLNFMDIRSGPMSVRQLTTAGQNHLLTNTGVWSKDGEWIFYDVRSDAAGSQFDSARIERVHVKSEITETVYQSQHGAFVGVVSCSPVEDRVVFIHGPEFPTADWSYAAWHRRGVLLDLAKVGCVTNLDGRDLVPPFTQGALRGGTHLHAFSGDGQWVSFTYEDHLLATANDRKSEPNRRNVGVTILGMPVSVPGRHERNHSGSGFSVLVSKTVASPDPGSDQIGRAYSDAWIGRDGYVRHDGVRQSKAIAMLGDVCSENGNPVAELFVLDIPDSLVSLAEQTPMAGAGEMPFTPQGIAQRRLTFTTNRPFPGLGPVRHWPRSNPEGGQIAFLMRDDQGIAQLWLIAPTGAGLRQLTHNPFPVQSAFSFRSDGRAIACIAGGSLCEVDVQSGQTTRLTKVAEGKTALRGEAVVYSPDGKQIAFVQPVSDPMHGGNEGPFFNQIFLSPSVFAG</sequence>
<organism evidence="1 2">
    <name type="scientific">Roseimaritima multifibrata</name>
    <dbReference type="NCBI Taxonomy" id="1930274"/>
    <lineage>
        <taxon>Bacteria</taxon>
        <taxon>Pseudomonadati</taxon>
        <taxon>Planctomycetota</taxon>
        <taxon>Planctomycetia</taxon>
        <taxon>Pirellulales</taxon>
        <taxon>Pirellulaceae</taxon>
        <taxon>Roseimaritima</taxon>
    </lineage>
</organism>
<proteinExistence type="predicted"/>
<protein>
    <recommendedName>
        <fullName evidence="3">Translocation protein TolB</fullName>
    </recommendedName>
</protein>
<reference evidence="1 2" key="1">
    <citation type="submission" date="2019-02" db="EMBL/GenBank/DDBJ databases">
        <title>Deep-cultivation of Planctomycetes and their phenomic and genomic characterization uncovers novel biology.</title>
        <authorList>
            <person name="Wiegand S."/>
            <person name="Jogler M."/>
            <person name="Boedeker C."/>
            <person name="Pinto D."/>
            <person name="Vollmers J."/>
            <person name="Rivas-Marin E."/>
            <person name="Kohn T."/>
            <person name="Peeters S.H."/>
            <person name="Heuer A."/>
            <person name="Rast P."/>
            <person name="Oberbeckmann S."/>
            <person name="Bunk B."/>
            <person name="Jeske O."/>
            <person name="Meyerdierks A."/>
            <person name="Storesund J.E."/>
            <person name="Kallscheuer N."/>
            <person name="Luecker S."/>
            <person name="Lage O.M."/>
            <person name="Pohl T."/>
            <person name="Merkel B.J."/>
            <person name="Hornburger P."/>
            <person name="Mueller R.-W."/>
            <person name="Bruemmer F."/>
            <person name="Labrenz M."/>
            <person name="Spormann A.M."/>
            <person name="Op den Camp H."/>
            <person name="Overmann J."/>
            <person name="Amann R."/>
            <person name="Jetten M.S.M."/>
            <person name="Mascher T."/>
            <person name="Medema M.H."/>
            <person name="Devos D.P."/>
            <person name="Kaster A.-K."/>
            <person name="Ovreas L."/>
            <person name="Rohde M."/>
            <person name="Galperin M.Y."/>
            <person name="Jogler C."/>
        </authorList>
    </citation>
    <scope>NUCLEOTIDE SEQUENCE [LARGE SCALE GENOMIC DNA]</scope>
    <source>
        <strain evidence="1 2">FF011L</strain>
    </source>
</reference>
<evidence type="ECO:0008006" key="3">
    <source>
        <dbReference type="Google" id="ProtNLM"/>
    </source>
</evidence>
<evidence type="ECO:0000313" key="1">
    <source>
        <dbReference type="EMBL" id="QDS93616.1"/>
    </source>
</evidence>
<dbReference type="Gene3D" id="2.120.10.30">
    <property type="entry name" value="TolB, C-terminal domain"/>
    <property type="match status" value="1"/>
</dbReference>
<gene>
    <name evidence="1" type="ORF">FF011L_23890</name>
</gene>
<dbReference type="Pfam" id="PF12566">
    <property type="entry name" value="DUF3748"/>
    <property type="match status" value="1"/>
</dbReference>
<accession>A0A517MFJ5</accession>
<evidence type="ECO:0000313" key="2">
    <source>
        <dbReference type="Proteomes" id="UP000320672"/>
    </source>
</evidence>
<keyword evidence="2" id="KW-1185">Reference proteome</keyword>
<dbReference type="EMBL" id="CP036262">
    <property type="protein sequence ID" value="QDS93616.1"/>
    <property type="molecule type" value="Genomic_DNA"/>
</dbReference>
<dbReference type="AlphaFoldDB" id="A0A517MFJ5"/>
<dbReference type="SUPFAM" id="SSF82171">
    <property type="entry name" value="DPP6 N-terminal domain-like"/>
    <property type="match status" value="1"/>
</dbReference>
<dbReference type="Proteomes" id="UP000320672">
    <property type="component" value="Chromosome"/>
</dbReference>
<name>A0A517MFJ5_9BACT</name>
<dbReference type="KEGG" id="rml:FF011L_23890"/>
<dbReference type="InterPro" id="IPR011042">
    <property type="entry name" value="6-blade_b-propeller_TolB-like"/>
</dbReference>